<dbReference type="EMBL" id="CM026426">
    <property type="protein sequence ID" value="KAG0571602.1"/>
    <property type="molecule type" value="Genomic_DNA"/>
</dbReference>
<dbReference type="Proteomes" id="UP000822688">
    <property type="component" value="Chromosome V"/>
</dbReference>
<organism evidence="1 2">
    <name type="scientific">Ceratodon purpureus</name>
    <name type="common">Fire moss</name>
    <name type="synonym">Dicranum purpureum</name>
    <dbReference type="NCBI Taxonomy" id="3225"/>
    <lineage>
        <taxon>Eukaryota</taxon>
        <taxon>Viridiplantae</taxon>
        <taxon>Streptophyta</taxon>
        <taxon>Embryophyta</taxon>
        <taxon>Bryophyta</taxon>
        <taxon>Bryophytina</taxon>
        <taxon>Bryopsida</taxon>
        <taxon>Dicranidae</taxon>
        <taxon>Pseudoditrichales</taxon>
        <taxon>Ditrichaceae</taxon>
        <taxon>Ceratodon</taxon>
    </lineage>
</organism>
<sequence>MQRRSQLLQHSSDMRTKCSVFRSRTAAYVGLPISLCDQFQSTYETKFEAVVRRECRKIDRRKTPISVLIGFRLD</sequence>
<reference evidence="1" key="1">
    <citation type="submission" date="2020-06" db="EMBL/GenBank/DDBJ databases">
        <title>WGS assembly of Ceratodon purpureus strain R40.</title>
        <authorList>
            <person name="Carey S.B."/>
            <person name="Jenkins J."/>
            <person name="Shu S."/>
            <person name="Lovell J.T."/>
            <person name="Sreedasyam A."/>
            <person name="Maumus F."/>
            <person name="Tiley G.P."/>
            <person name="Fernandez-Pozo N."/>
            <person name="Barry K."/>
            <person name="Chen C."/>
            <person name="Wang M."/>
            <person name="Lipzen A."/>
            <person name="Daum C."/>
            <person name="Saski C.A."/>
            <person name="Payton A.C."/>
            <person name="Mcbreen J.C."/>
            <person name="Conrad R.E."/>
            <person name="Kollar L.M."/>
            <person name="Olsson S."/>
            <person name="Huttunen S."/>
            <person name="Landis J.B."/>
            <person name="Wickett N.J."/>
            <person name="Johnson M.G."/>
            <person name="Rensing S.A."/>
            <person name="Grimwood J."/>
            <person name="Schmutz J."/>
            <person name="Mcdaniel S.F."/>
        </authorList>
    </citation>
    <scope>NUCLEOTIDE SEQUENCE</scope>
    <source>
        <strain evidence="1">R40</strain>
    </source>
</reference>
<accession>A0A8T0HLD5</accession>
<keyword evidence="2" id="KW-1185">Reference proteome</keyword>
<comment type="caution">
    <text evidence="1">The sequence shown here is derived from an EMBL/GenBank/DDBJ whole genome shotgun (WGS) entry which is preliminary data.</text>
</comment>
<name>A0A8T0HLD5_CERPU</name>
<gene>
    <name evidence="1" type="ORF">KC19_VG026100</name>
</gene>
<protein>
    <submittedName>
        <fullName evidence="1">Uncharacterized protein</fullName>
    </submittedName>
</protein>
<dbReference type="AlphaFoldDB" id="A0A8T0HLD5"/>
<evidence type="ECO:0000313" key="2">
    <source>
        <dbReference type="Proteomes" id="UP000822688"/>
    </source>
</evidence>
<evidence type="ECO:0000313" key="1">
    <source>
        <dbReference type="EMBL" id="KAG0571602.1"/>
    </source>
</evidence>
<proteinExistence type="predicted"/>